<dbReference type="PROSITE" id="PS00381">
    <property type="entry name" value="CLP_PROTEASE_SER"/>
    <property type="match status" value="1"/>
</dbReference>
<dbReference type="InterPro" id="IPR029045">
    <property type="entry name" value="ClpP/crotonase-like_dom_sf"/>
</dbReference>
<organism evidence="10">
    <name type="scientific">Chlamydomonas euryale</name>
    <dbReference type="NCBI Taxonomy" id="1486919"/>
    <lineage>
        <taxon>Eukaryota</taxon>
        <taxon>Viridiplantae</taxon>
        <taxon>Chlorophyta</taxon>
        <taxon>core chlorophytes</taxon>
        <taxon>Chlorophyceae</taxon>
        <taxon>CS clade</taxon>
        <taxon>Chlamydomonadales</taxon>
        <taxon>Chlamydomonadaceae</taxon>
        <taxon>Chlamydomonas</taxon>
    </lineage>
</organism>
<dbReference type="EMBL" id="HBEC01027394">
    <property type="protein sequence ID" value="CAD8294674.1"/>
    <property type="molecule type" value="Transcribed_RNA"/>
</dbReference>
<evidence type="ECO:0000256" key="5">
    <source>
        <dbReference type="PROSITE-ProRule" id="PRU10085"/>
    </source>
</evidence>
<dbReference type="PROSITE" id="PS00382">
    <property type="entry name" value="CLP_PROTEASE_HIS"/>
    <property type="match status" value="1"/>
</dbReference>
<dbReference type="InterPro" id="IPR033135">
    <property type="entry name" value="ClpP_His_AS"/>
</dbReference>
<dbReference type="EC" id="3.4.21.92" evidence="7"/>
<keyword evidence="3 7" id="KW-0378">Hydrolase</keyword>
<dbReference type="NCBIfam" id="NF001368">
    <property type="entry name" value="PRK00277.1"/>
    <property type="match status" value="1"/>
</dbReference>
<protein>
    <recommendedName>
        <fullName evidence="8">ATP-dependent Clp protease proteolytic subunit</fullName>
        <ecNumber evidence="7">3.4.21.92</ecNumber>
    </recommendedName>
</protein>
<keyword evidence="4 7" id="KW-0720">Serine protease</keyword>
<dbReference type="SUPFAM" id="SSF52096">
    <property type="entry name" value="ClpP/crotonase"/>
    <property type="match status" value="1"/>
</dbReference>
<feature type="region of interest" description="Disordered" evidence="9">
    <location>
        <begin position="311"/>
        <end position="335"/>
    </location>
</feature>
<evidence type="ECO:0000256" key="4">
    <source>
        <dbReference type="ARBA" id="ARBA00022825"/>
    </source>
</evidence>
<accession>A0A7R9YXV0</accession>
<evidence type="ECO:0000256" key="3">
    <source>
        <dbReference type="ARBA" id="ARBA00022801"/>
    </source>
</evidence>
<keyword evidence="2 7" id="KW-0645">Protease</keyword>
<dbReference type="HAMAP" id="MF_00444">
    <property type="entry name" value="ClpP"/>
    <property type="match status" value="1"/>
</dbReference>
<dbReference type="GO" id="GO:0006515">
    <property type="term" value="P:protein quality control for misfolded or incompletely synthesized proteins"/>
    <property type="evidence" value="ECO:0007669"/>
    <property type="project" value="TreeGrafter"/>
</dbReference>
<reference evidence="10" key="1">
    <citation type="submission" date="2021-01" db="EMBL/GenBank/DDBJ databases">
        <authorList>
            <person name="Corre E."/>
            <person name="Pelletier E."/>
            <person name="Niang G."/>
            <person name="Scheremetjew M."/>
            <person name="Finn R."/>
            <person name="Kale V."/>
            <person name="Holt S."/>
            <person name="Cochrane G."/>
            <person name="Meng A."/>
            <person name="Brown T."/>
            <person name="Cohen L."/>
        </authorList>
    </citation>
    <scope>NUCLEOTIDE SEQUENCE</scope>
    <source>
        <strain evidence="10">CCMP219</strain>
    </source>
</reference>
<dbReference type="GO" id="GO:0051117">
    <property type="term" value="F:ATPase binding"/>
    <property type="evidence" value="ECO:0007669"/>
    <property type="project" value="TreeGrafter"/>
</dbReference>
<comment type="similarity">
    <text evidence="1 8">Belongs to the peptidase S14 family.</text>
</comment>
<evidence type="ECO:0000256" key="2">
    <source>
        <dbReference type="ARBA" id="ARBA00022670"/>
    </source>
</evidence>
<evidence type="ECO:0000256" key="9">
    <source>
        <dbReference type="SAM" id="MobiDB-lite"/>
    </source>
</evidence>
<dbReference type="NCBIfam" id="NF009205">
    <property type="entry name" value="PRK12553.1"/>
    <property type="match status" value="1"/>
</dbReference>
<dbReference type="GO" id="GO:0004176">
    <property type="term" value="F:ATP-dependent peptidase activity"/>
    <property type="evidence" value="ECO:0007669"/>
    <property type="project" value="InterPro"/>
</dbReference>
<feature type="active site" evidence="6">
    <location>
        <position position="163"/>
    </location>
</feature>
<dbReference type="CDD" id="cd07017">
    <property type="entry name" value="S14_ClpP_2"/>
    <property type="match status" value="1"/>
</dbReference>
<dbReference type="Pfam" id="PF00574">
    <property type="entry name" value="CLP_protease"/>
    <property type="match status" value="1"/>
</dbReference>
<evidence type="ECO:0000256" key="7">
    <source>
        <dbReference type="RuleBase" id="RU000549"/>
    </source>
</evidence>
<dbReference type="GO" id="GO:0009840">
    <property type="term" value="C:chloroplastic endopeptidase Clp complex"/>
    <property type="evidence" value="ECO:0007669"/>
    <property type="project" value="UniProtKB-ARBA"/>
</dbReference>
<dbReference type="PANTHER" id="PTHR10381">
    <property type="entry name" value="ATP-DEPENDENT CLP PROTEASE PROTEOLYTIC SUBUNIT"/>
    <property type="match status" value="1"/>
</dbReference>
<evidence type="ECO:0000256" key="6">
    <source>
        <dbReference type="PROSITE-ProRule" id="PRU10086"/>
    </source>
</evidence>
<dbReference type="Gene3D" id="3.90.226.10">
    <property type="entry name" value="2-enoyl-CoA Hydratase, Chain A, domain 1"/>
    <property type="match status" value="1"/>
</dbReference>
<evidence type="ECO:0000256" key="8">
    <source>
        <dbReference type="RuleBase" id="RU003567"/>
    </source>
</evidence>
<dbReference type="InterPro" id="IPR023562">
    <property type="entry name" value="ClpP/TepA"/>
</dbReference>
<feature type="active site" evidence="5">
    <location>
        <position position="138"/>
    </location>
</feature>
<dbReference type="GO" id="GO:0004252">
    <property type="term" value="F:serine-type endopeptidase activity"/>
    <property type="evidence" value="ECO:0007669"/>
    <property type="project" value="UniProtKB-EC"/>
</dbReference>
<dbReference type="PANTHER" id="PTHR10381:SF50">
    <property type="entry name" value="ATP-DEPENDENT CLP PROTEASE PROTEOLYTIC SUBUNIT 3, CHLOROPLASTIC"/>
    <property type="match status" value="1"/>
</dbReference>
<gene>
    <name evidence="10" type="ORF">CEUR00632_LOCUS12634</name>
</gene>
<evidence type="ECO:0000256" key="1">
    <source>
        <dbReference type="ARBA" id="ARBA00007039"/>
    </source>
</evidence>
<dbReference type="InterPro" id="IPR001907">
    <property type="entry name" value="ClpP"/>
</dbReference>
<evidence type="ECO:0000313" key="10">
    <source>
        <dbReference type="EMBL" id="CAD8294674.1"/>
    </source>
</evidence>
<dbReference type="AlphaFoldDB" id="A0A7R9YXV0"/>
<dbReference type="PRINTS" id="PR00127">
    <property type="entry name" value="CLPPROTEASEP"/>
</dbReference>
<name>A0A7R9YXV0_9CHLO</name>
<dbReference type="InterPro" id="IPR018215">
    <property type="entry name" value="ClpP_Ser_AS"/>
</dbReference>
<dbReference type="GO" id="GO:0009534">
    <property type="term" value="C:chloroplast thylakoid"/>
    <property type="evidence" value="ECO:0007669"/>
    <property type="project" value="UniProtKB-ARBA"/>
</dbReference>
<proteinExistence type="inferred from homology"/>
<sequence>MAALSGVRCSRVQLPERPRRASVVAPRAAWREVERPGLWLDASAGPAMPPMTKEEMSADPMGTLMRKRTVFMGGEVEDVMADALIGQLLMLDSQDPGKDIKIYINSPGGSVMAGYGIYDAMQLCRSDISTVCFGLAASMGAFLLGAGQKGKRYSMPNSRIMIHQPLGGAGGAAVDMEISAKEIMFHKANLNRIQSQYTGQPLSKIEVDTDRDNYMNPIQAREYGIIDHIIGSDDDVFQVKGSLRKFPKLKEEYVHDLDDLVGRSVMDGDSFLGGNPSWRFKSSEMEPYTPSQSRGDRWFRVKRISKEQYKEALERNRETVPDTRGPAKEKIDGAW</sequence>
<dbReference type="FunFam" id="3.90.226.10:FF:000001">
    <property type="entry name" value="ATP-dependent Clp protease proteolytic subunit"/>
    <property type="match status" value="1"/>
</dbReference>